<dbReference type="InterPro" id="IPR040016">
    <property type="entry name" value="XPO6"/>
</dbReference>
<keyword evidence="7" id="KW-0539">Nucleus</keyword>
<dbReference type="PANTHER" id="PTHR21452">
    <property type="entry name" value="EXPORTIN-6"/>
    <property type="match status" value="1"/>
</dbReference>
<keyword evidence="6" id="KW-0653">Protein transport</keyword>
<keyword evidence="4" id="KW-0813">Transport</keyword>
<proteinExistence type="inferred from homology"/>
<dbReference type="GO" id="GO:0005049">
    <property type="term" value="F:nuclear export signal receptor activity"/>
    <property type="evidence" value="ECO:0007669"/>
    <property type="project" value="InterPro"/>
</dbReference>
<dbReference type="GO" id="GO:0006611">
    <property type="term" value="P:protein export from nucleus"/>
    <property type="evidence" value="ECO:0007669"/>
    <property type="project" value="InterPro"/>
</dbReference>
<evidence type="ECO:0000256" key="4">
    <source>
        <dbReference type="ARBA" id="ARBA00022448"/>
    </source>
</evidence>
<evidence type="ECO:0000256" key="1">
    <source>
        <dbReference type="ARBA" id="ARBA00004123"/>
    </source>
</evidence>
<dbReference type="InterPro" id="IPR016024">
    <property type="entry name" value="ARM-type_fold"/>
</dbReference>
<feature type="domain" description="Exportin-1/Importin-beta-like" evidence="8">
    <location>
        <begin position="106"/>
        <end position="273"/>
    </location>
</feature>
<evidence type="ECO:0000259" key="8">
    <source>
        <dbReference type="Pfam" id="PF08389"/>
    </source>
</evidence>
<evidence type="ECO:0000313" key="10">
    <source>
        <dbReference type="Proteomes" id="UP000625711"/>
    </source>
</evidence>
<dbReference type="Gene3D" id="1.25.10.10">
    <property type="entry name" value="Leucine-rich Repeat Variant"/>
    <property type="match status" value="1"/>
</dbReference>
<sequence length="951" mass="109806">MDFNENGSLVAIENLFEEFFNPCTSNLRKHEIEVQLSAIRTVPHLGKLCLYFITHTSSHYVTMFALQTLEAVISQQWFKTDWAVQDEIKSLLLYNLIYKGNNAPCFLRNKYAKLLVDIARIDWPTRYPNFFTNIIELLKSDDANQLTGLILLKTTCEEFMSINSTFENLNRKKELTRLLHSYIPIVFELLTNIIEKIGTKSKYTATATPPPSPTNPSTEANIAGHLNGVEFRPDIRLLGQEVLTTIQYLFGWVSIEEIPRKLIKAIFSLTNFSIYSLDDDDLSVRAISTINEIFYRKCCPPGSENFFHDIYNDVVELLRNITSSGSYHIDPTDETFASKLTELLILLIEQHMWRFEENPNFSSLEFLSLFFQYMMHLPEIVGFLRCLNVWSIFFKQIKSNNTAKYSEVFVGLGSALVKKIQFSYNFAQLVEVNMVDVDEDNKTEWQYLILSAVDIVVQAARYAPLDIFNQILNSWNMYNSEYNELVKYSLYTHNSSNTETDKLTYILRDFSTLTFTLASLAHHFYPKENENIHRPVTPLICALIENTLKSASVYNKLKSYLLRVNNPKLTQSFIDAHLKSFDQETVQRYKLLIGIFFDGITSDFKELTCNSTEAKVCSVVVEVLPALSHVIEYCRGFPIIAKRELTSAIKTTLDHALVLFPTYMRYTEVHNIFSKFFISVLKNLQSQIGSEFTKNAIQVFLQVAISEQQANSLSGIQQLLDIFCMVVRETTNKSFLPDILQLCMENIYTLLLPQAGDNPDVFTTFLDLLYNILNFHWLYFYNSQVMLGYSPGGSDSEVGPDVPKRPDQLLAVLKVFGEALLLDDINIFRRSLAILQDLNHNKKLYHKSIFRNHLLPELLRVLLNTLLYKRQALCNDDIILAVYHMAEVDFNGFFLTYLPQYVQNLEGITPREFETLMTHFTNSSDRDIPSFMQHLQNFATEFQHFRMCNNS</sequence>
<dbReference type="GO" id="GO:0005737">
    <property type="term" value="C:cytoplasm"/>
    <property type="evidence" value="ECO:0007669"/>
    <property type="project" value="UniProtKB-SubCell"/>
</dbReference>
<evidence type="ECO:0000256" key="2">
    <source>
        <dbReference type="ARBA" id="ARBA00004496"/>
    </source>
</evidence>
<keyword evidence="5" id="KW-0963">Cytoplasm</keyword>
<dbReference type="SUPFAM" id="SSF48371">
    <property type="entry name" value="ARM repeat"/>
    <property type="match status" value="1"/>
</dbReference>
<organism evidence="9 10">
    <name type="scientific">Rhynchophorus ferrugineus</name>
    <name type="common">Red palm weevil</name>
    <name type="synonym">Curculio ferrugineus</name>
    <dbReference type="NCBI Taxonomy" id="354439"/>
    <lineage>
        <taxon>Eukaryota</taxon>
        <taxon>Metazoa</taxon>
        <taxon>Ecdysozoa</taxon>
        <taxon>Arthropoda</taxon>
        <taxon>Hexapoda</taxon>
        <taxon>Insecta</taxon>
        <taxon>Pterygota</taxon>
        <taxon>Neoptera</taxon>
        <taxon>Endopterygota</taxon>
        <taxon>Coleoptera</taxon>
        <taxon>Polyphaga</taxon>
        <taxon>Cucujiformia</taxon>
        <taxon>Curculionidae</taxon>
        <taxon>Dryophthorinae</taxon>
        <taxon>Rhynchophorus</taxon>
    </lineage>
</organism>
<dbReference type="GO" id="GO:0005634">
    <property type="term" value="C:nucleus"/>
    <property type="evidence" value="ECO:0007669"/>
    <property type="project" value="UniProtKB-SubCell"/>
</dbReference>
<accession>A0A834M3J3</accession>
<dbReference type="PANTHER" id="PTHR21452:SF4">
    <property type="entry name" value="EXPORTIN-6"/>
    <property type="match status" value="1"/>
</dbReference>
<evidence type="ECO:0000256" key="5">
    <source>
        <dbReference type="ARBA" id="ARBA00022490"/>
    </source>
</evidence>
<comment type="caution">
    <text evidence="9">The sequence shown here is derived from an EMBL/GenBank/DDBJ whole genome shotgun (WGS) entry which is preliminary data.</text>
</comment>
<comment type="subcellular location">
    <subcellularLocation>
        <location evidence="2">Cytoplasm</location>
    </subcellularLocation>
    <subcellularLocation>
        <location evidence="1">Nucleus</location>
    </subcellularLocation>
</comment>
<comment type="similarity">
    <text evidence="3">Belongs to the exportin family.</text>
</comment>
<dbReference type="InterPro" id="IPR013598">
    <property type="entry name" value="Exportin-1/Importin-b-like"/>
</dbReference>
<dbReference type="Pfam" id="PF08389">
    <property type="entry name" value="Xpo1"/>
    <property type="match status" value="1"/>
</dbReference>
<evidence type="ECO:0000256" key="3">
    <source>
        <dbReference type="ARBA" id="ARBA00009466"/>
    </source>
</evidence>
<dbReference type="Proteomes" id="UP000625711">
    <property type="component" value="Unassembled WGS sequence"/>
</dbReference>
<evidence type="ECO:0000256" key="6">
    <source>
        <dbReference type="ARBA" id="ARBA00022927"/>
    </source>
</evidence>
<dbReference type="OrthoDB" id="10261013at2759"/>
<gene>
    <name evidence="9" type="ORF">GWI33_017631</name>
</gene>
<keyword evidence="10" id="KW-1185">Reference proteome</keyword>
<evidence type="ECO:0000313" key="9">
    <source>
        <dbReference type="EMBL" id="KAF7269338.1"/>
    </source>
</evidence>
<evidence type="ECO:0000256" key="7">
    <source>
        <dbReference type="ARBA" id="ARBA00023242"/>
    </source>
</evidence>
<dbReference type="AlphaFoldDB" id="A0A834M3J3"/>
<reference evidence="9" key="1">
    <citation type="submission" date="2020-08" db="EMBL/GenBank/DDBJ databases">
        <title>Genome sequencing and assembly of the red palm weevil Rhynchophorus ferrugineus.</title>
        <authorList>
            <person name="Dias G.B."/>
            <person name="Bergman C.M."/>
            <person name="Manee M."/>
        </authorList>
    </citation>
    <scope>NUCLEOTIDE SEQUENCE</scope>
    <source>
        <strain evidence="9">AA-2017</strain>
        <tissue evidence="9">Whole larva</tissue>
    </source>
</reference>
<protein>
    <recommendedName>
        <fullName evidence="8">Exportin-1/Importin-beta-like domain-containing protein</fullName>
    </recommendedName>
</protein>
<name>A0A834M3J3_RHYFE</name>
<dbReference type="EMBL" id="JAACXV010014239">
    <property type="protein sequence ID" value="KAF7269338.1"/>
    <property type="molecule type" value="Genomic_DNA"/>
</dbReference>
<dbReference type="InterPro" id="IPR011989">
    <property type="entry name" value="ARM-like"/>
</dbReference>